<evidence type="ECO:0000259" key="6">
    <source>
        <dbReference type="PROSITE" id="PS50106"/>
    </source>
</evidence>
<dbReference type="PANTHER" id="PTHR13325">
    <property type="entry name" value="PROTEASE M50 MEMBRANE-BOUND TRANSCRIPTION FACTOR SITE 2 PROTEASE"/>
    <property type="match status" value="1"/>
</dbReference>
<evidence type="ECO:0000256" key="5">
    <source>
        <dbReference type="SAM" id="Phobius"/>
    </source>
</evidence>
<feature type="transmembrane region" description="Helical" evidence="5">
    <location>
        <begin position="491"/>
        <end position="516"/>
    </location>
</feature>
<dbReference type="Pfam" id="PF17820">
    <property type="entry name" value="PDZ_6"/>
    <property type="match status" value="1"/>
</dbReference>
<evidence type="ECO:0000256" key="3">
    <source>
        <dbReference type="ARBA" id="ARBA00022989"/>
    </source>
</evidence>
<dbReference type="Proteomes" id="UP001596099">
    <property type="component" value="Unassembled WGS sequence"/>
</dbReference>
<comment type="subcellular location">
    <subcellularLocation>
        <location evidence="1">Endomembrane system</location>
        <topology evidence="1">Multi-pass membrane protein</topology>
    </subcellularLocation>
</comment>
<evidence type="ECO:0000313" key="7">
    <source>
        <dbReference type="EMBL" id="MFC5972275.1"/>
    </source>
</evidence>
<comment type="caution">
    <text evidence="7">The sequence shown here is derived from an EMBL/GenBank/DDBJ whole genome shotgun (WGS) entry which is preliminary data.</text>
</comment>
<dbReference type="InterPro" id="IPR008915">
    <property type="entry name" value="Peptidase_M50"/>
</dbReference>
<feature type="transmembrane region" description="Helical" evidence="5">
    <location>
        <begin position="182"/>
        <end position="203"/>
    </location>
</feature>
<feature type="domain" description="PDZ" evidence="6">
    <location>
        <begin position="203"/>
        <end position="253"/>
    </location>
</feature>
<gene>
    <name evidence="7" type="ORF">ACFPYI_13115</name>
</gene>
<dbReference type="Gene3D" id="2.30.42.10">
    <property type="match status" value="2"/>
</dbReference>
<evidence type="ECO:0000313" key="8">
    <source>
        <dbReference type="Proteomes" id="UP001596099"/>
    </source>
</evidence>
<dbReference type="RefSeq" id="WP_247415411.1">
    <property type="nucleotide sequence ID" value="NZ_JALLGW010000001.1"/>
</dbReference>
<feature type="transmembrane region" description="Helical" evidence="5">
    <location>
        <begin position="58"/>
        <end position="85"/>
    </location>
</feature>
<dbReference type="PROSITE" id="PS50106">
    <property type="entry name" value="PDZ"/>
    <property type="match status" value="1"/>
</dbReference>
<reference evidence="7 8" key="1">
    <citation type="journal article" date="2019" name="Int. J. Syst. Evol. Microbiol.">
        <title>The Global Catalogue of Microorganisms (GCM) 10K type strain sequencing project: providing services to taxonomists for standard genome sequencing and annotation.</title>
        <authorList>
            <consortium name="The Broad Institute Genomics Platform"/>
            <consortium name="The Broad Institute Genome Sequencing Center for Infectious Disease"/>
            <person name="Wu L."/>
            <person name="Ma J."/>
        </authorList>
    </citation>
    <scope>NUCLEOTIDE SEQUENCE [LARGE SCALE GENOMIC DNA]</scope>
    <source>
        <strain evidence="7 8">CGMCC 1.12543</strain>
    </source>
</reference>
<proteinExistence type="predicted"/>
<organism evidence="7 8">
    <name type="scientific">Halomarina salina</name>
    <dbReference type="NCBI Taxonomy" id="1872699"/>
    <lineage>
        <taxon>Archaea</taxon>
        <taxon>Methanobacteriati</taxon>
        <taxon>Methanobacteriota</taxon>
        <taxon>Stenosarchaea group</taxon>
        <taxon>Halobacteria</taxon>
        <taxon>Halobacteriales</taxon>
        <taxon>Natronomonadaceae</taxon>
        <taxon>Halomarina</taxon>
    </lineage>
</organism>
<feature type="transmembrane region" description="Helical" evidence="5">
    <location>
        <begin position="559"/>
        <end position="579"/>
    </location>
</feature>
<keyword evidence="3 5" id="KW-1133">Transmembrane helix</keyword>
<dbReference type="SMART" id="SM00228">
    <property type="entry name" value="PDZ"/>
    <property type="match status" value="1"/>
</dbReference>
<dbReference type="InterPro" id="IPR001193">
    <property type="entry name" value="MBTPS2"/>
</dbReference>
<dbReference type="PANTHER" id="PTHR13325:SF3">
    <property type="entry name" value="MEMBRANE-BOUND TRANSCRIPTION FACTOR SITE-2 PROTEASE"/>
    <property type="match status" value="1"/>
</dbReference>
<dbReference type="InterPro" id="IPR001478">
    <property type="entry name" value="PDZ"/>
</dbReference>
<feature type="transmembrane region" description="Helical" evidence="5">
    <location>
        <begin position="455"/>
        <end position="479"/>
    </location>
</feature>
<dbReference type="SUPFAM" id="SSF50156">
    <property type="entry name" value="PDZ domain-like"/>
    <property type="match status" value="1"/>
</dbReference>
<keyword evidence="8" id="KW-1185">Reference proteome</keyword>
<protein>
    <submittedName>
        <fullName evidence="7">Site-2 protease family protein</fullName>
    </submittedName>
</protein>
<name>A0ABD5RP23_9EURY</name>
<sequence length="583" mass="58180">MGPLVWLLLGTCCYTVAAMLAARRGLLPDWVEVSGPITTVHTRRGRRLLDRLARHDRLFRAFGTLAVAVAFVLMALLAVVVLVVARAALAGEASSAAAQPRNVVVVPGVNDFLPLSAAPELLVGLLLALVVHEGAHGVLCRVGGIEVESVGAFLLGPLPTGAFVDPDDETAEAASPGVLNRMFAAGILTNLVVTVLAFGLLFGPVGGAISPAPGAAIGGVADGSPAAAAGIEAGDRITAVAGTSVEDADALDAALAGTACDATVELDGERETTLRRAVTVVGGDGALSPGTTVAAVDGEPVCTLAGFASAIGDSEQVTVTTGDGETRSLAVGARVTPTDGGPLADAGAPTDPVTLVRFDGERVQSTEDLLDALSAATTGQQASVVAYAGDGDGARRHEYTVTLGGEHADGGDGGLLGVVPRAGTSGLALVDAGIRTYPADRMLGLFTGEGVSDALPIGGVAGLLLVVILLPLAATVGFAPYNFAGFEGQVAGFYTVPGVPAPLDGGVFLLANVLFWTGWVNLQLALFNAIPAFPLDGGKILHTSVGALSDRVGAPEPTATAATAVATLAMLGALTAMLVGPAL</sequence>
<evidence type="ECO:0000256" key="4">
    <source>
        <dbReference type="ARBA" id="ARBA00023136"/>
    </source>
</evidence>
<dbReference type="GO" id="GO:0008233">
    <property type="term" value="F:peptidase activity"/>
    <property type="evidence" value="ECO:0007669"/>
    <property type="project" value="UniProtKB-KW"/>
</dbReference>
<dbReference type="InterPro" id="IPR041489">
    <property type="entry name" value="PDZ_6"/>
</dbReference>
<dbReference type="Pfam" id="PF02163">
    <property type="entry name" value="Peptidase_M50"/>
    <property type="match status" value="2"/>
</dbReference>
<dbReference type="GO" id="GO:0012505">
    <property type="term" value="C:endomembrane system"/>
    <property type="evidence" value="ECO:0007669"/>
    <property type="project" value="UniProtKB-SubCell"/>
</dbReference>
<evidence type="ECO:0000256" key="1">
    <source>
        <dbReference type="ARBA" id="ARBA00004127"/>
    </source>
</evidence>
<keyword evidence="4 5" id="KW-0472">Membrane</keyword>
<keyword evidence="2 5" id="KW-0812">Transmembrane</keyword>
<dbReference type="AlphaFoldDB" id="A0ABD5RP23"/>
<dbReference type="EMBL" id="JBHSQH010000001">
    <property type="protein sequence ID" value="MFC5972275.1"/>
    <property type="molecule type" value="Genomic_DNA"/>
</dbReference>
<dbReference type="GO" id="GO:0006508">
    <property type="term" value="P:proteolysis"/>
    <property type="evidence" value="ECO:0007669"/>
    <property type="project" value="UniProtKB-KW"/>
</dbReference>
<keyword evidence="7" id="KW-0378">Hydrolase</keyword>
<dbReference type="InterPro" id="IPR036034">
    <property type="entry name" value="PDZ_sf"/>
</dbReference>
<evidence type="ECO:0000256" key="2">
    <source>
        <dbReference type="ARBA" id="ARBA00022692"/>
    </source>
</evidence>
<accession>A0ABD5RP23</accession>
<keyword evidence="7" id="KW-0645">Protease</keyword>